<dbReference type="GO" id="GO:0015631">
    <property type="term" value="F:tubulin binding"/>
    <property type="evidence" value="ECO:0007669"/>
    <property type="project" value="InterPro"/>
</dbReference>
<organism evidence="3 4">
    <name type="scientific">Reticulomyxa filosa</name>
    <dbReference type="NCBI Taxonomy" id="46433"/>
    <lineage>
        <taxon>Eukaryota</taxon>
        <taxon>Sar</taxon>
        <taxon>Rhizaria</taxon>
        <taxon>Retaria</taxon>
        <taxon>Foraminifera</taxon>
        <taxon>Monothalamids</taxon>
        <taxon>Reticulomyxidae</taxon>
        <taxon>Reticulomyxa</taxon>
    </lineage>
</organism>
<feature type="region of interest" description="Disordered" evidence="2">
    <location>
        <begin position="1"/>
        <end position="30"/>
    </location>
</feature>
<name>X6NWS8_RETFI</name>
<feature type="coiled-coil region" evidence="1">
    <location>
        <begin position="284"/>
        <end position="318"/>
    </location>
</feature>
<reference evidence="3 4" key="1">
    <citation type="journal article" date="2013" name="Curr. Biol.">
        <title>The Genome of the Foraminiferan Reticulomyxa filosa.</title>
        <authorList>
            <person name="Glockner G."/>
            <person name="Hulsmann N."/>
            <person name="Schleicher M."/>
            <person name="Noegel A.A."/>
            <person name="Eichinger L."/>
            <person name="Gallinger C."/>
            <person name="Pawlowski J."/>
            <person name="Sierra R."/>
            <person name="Euteneuer U."/>
            <person name="Pillet L."/>
            <person name="Moustafa A."/>
            <person name="Platzer M."/>
            <person name="Groth M."/>
            <person name="Szafranski K."/>
            <person name="Schliwa M."/>
        </authorList>
    </citation>
    <scope>NUCLEOTIDE SEQUENCE [LARGE SCALE GENOMIC DNA]</scope>
</reference>
<dbReference type="PANTHER" id="PTHR15614">
    <property type="entry name" value="INTRAFLAGELLAR TRANSPORT PROTEIN 81 HOMOLOG"/>
    <property type="match status" value="1"/>
</dbReference>
<feature type="coiled-coil region" evidence="1">
    <location>
        <begin position="145"/>
        <end position="256"/>
    </location>
</feature>
<dbReference type="InterPro" id="IPR029600">
    <property type="entry name" value="IFT81"/>
</dbReference>
<dbReference type="GO" id="GO:0060271">
    <property type="term" value="P:cilium assembly"/>
    <property type="evidence" value="ECO:0007669"/>
    <property type="project" value="InterPro"/>
</dbReference>
<keyword evidence="4" id="KW-1185">Reference proteome</keyword>
<dbReference type="GO" id="GO:0036064">
    <property type="term" value="C:ciliary basal body"/>
    <property type="evidence" value="ECO:0007669"/>
    <property type="project" value="TreeGrafter"/>
</dbReference>
<feature type="coiled-coil region" evidence="1">
    <location>
        <begin position="441"/>
        <end position="468"/>
    </location>
</feature>
<proteinExistence type="predicted"/>
<evidence type="ECO:0000313" key="3">
    <source>
        <dbReference type="EMBL" id="ETO29747.1"/>
    </source>
</evidence>
<feature type="compositionally biased region" description="Polar residues" evidence="2">
    <location>
        <begin position="1"/>
        <end position="21"/>
    </location>
</feature>
<dbReference type="Proteomes" id="UP000023152">
    <property type="component" value="Unassembled WGS sequence"/>
</dbReference>
<evidence type="ECO:0000256" key="2">
    <source>
        <dbReference type="SAM" id="MobiDB-lite"/>
    </source>
</evidence>
<evidence type="ECO:0000313" key="4">
    <source>
        <dbReference type="Proteomes" id="UP000023152"/>
    </source>
</evidence>
<dbReference type="OrthoDB" id="276029at2759"/>
<comment type="caution">
    <text evidence="3">The sequence shown here is derived from an EMBL/GenBank/DDBJ whole genome shotgun (WGS) entry which is preliminary data.</text>
</comment>
<dbReference type="EMBL" id="ASPP01005864">
    <property type="protein sequence ID" value="ETO29747.1"/>
    <property type="molecule type" value="Genomic_DNA"/>
</dbReference>
<gene>
    <name evidence="3" type="ORF">RFI_07375</name>
</gene>
<keyword evidence="1" id="KW-0175">Coiled coil</keyword>
<accession>X6NWS8</accession>
<dbReference type="AlphaFoldDB" id="X6NWS8"/>
<dbReference type="PANTHER" id="PTHR15614:SF2">
    <property type="entry name" value="INTRAFLAGELLAR TRANSPORT PROTEIN 81 HOMOLOG"/>
    <property type="match status" value="1"/>
</dbReference>
<protein>
    <submittedName>
        <fullName evidence="3">Uncharacterized protein</fullName>
    </submittedName>
</protein>
<dbReference type="GO" id="GO:0042073">
    <property type="term" value="P:intraciliary transport"/>
    <property type="evidence" value="ECO:0007669"/>
    <property type="project" value="InterPro"/>
</dbReference>
<dbReference type="OMA" id="WILTHME"/>
<sequence>MPSDQQQLFKETHQKYQQTFSTKNETTTTELKKEIKQMQNEKEQLENRLNKMQLKIENDKNVTNNKEKFQQILELTSNLRVSQEEESNLLRNAYDQRKKHRMSSKTMHELQSDKSALEEIFNEISEHVIPNETNAISEDSAQHLIEMWKEKNMQNEKELEHVHNEYKEHHKMLQELLNITHSDTKTDNELSSLRNEINELSHEIGDLENQRDSLLQALDSKLAIYKKRAFDMAKNKTVLLNKIKQIQDEIKDVRTEIMFRCVVFKDEMDKMHINGRRPMSEKEMKEYLVSLQEKKHKYEQCQNNLQRQSHEIGILERTEEILKSRHENLQQYIEYKEKEESLAEQQKQLVSISAMKSEIDQSKGMTLNSLSEVAKRVNAELQLRKNKLVPLIKQFRIKREEFEELQKEYKDKKQIYDTIKMTYEKELQQLQTSIDETGHDISMLNQDINQTQKQLKDKKELLANISSDEKCKEYKTIYENDTAKLLQKSKRLRQEQKIVIEKQGKDEIQKEYFNRAKQLMQIKLEILEAKTQTGTTTNENGADCMIIAGQE</sequence>
<evidence type="ECO:0000256" key="1">
    <source>
        <dbReference type="SAM" id="Coils"/>
    </source>
</evidence>
<dbReference type="GO" id="GO:0030992">
    <property type="term" value="C:intraciliary transport particle B"/>
    <property type="evidence" value="ECO:0007669"/>
    <property type="project" value="InterPro"/>
</dbReference>